<feature type="region of interest" description="Disordered" evidence="1">
    <location>
        <begin position="176"/>
        <end position="231"/>
    </location>
</feature>
<dbReference type="EMBL" id="PXOA01000644">
    <property type="protein sequence ID" value="RFU73487.1"/>
    <property type="molecule type" value="Genomic_DNA"/>
</dbReference>
<feature type="compositionally biased region" description="Low complexity" evidence="1">
    <location>
        <begin position="203"/>
        <end position="213"/>
    </location>
</feature>
<protein>
    <submittedName>
        <fullName evidence="2">Uncharacterized protein</fullName>
    </submittedName>
</protein>
<dbReference type="AlphaFoldDB" id="A0A395NCF6"/>
<sequence length="309" mass="33037">MIVLETGADDGGIASVGPRNRRYDFRGRTQYFASAVLQRLQCWHRHRPCPGSCWPAGTGTAAQAESPAPPAAWFQQGPPPLDGALAVAAFGPSSGPSSGSAVVLRWPCAGCGALHLAPPAPALSPLPYIQTQSPASPSPILLHSSHLLCAVASVRAIPPVGRRCVLDCEQLNRRRRPPASRLRPSFDKLFPPSRKRTPLASLHRTTQTQTHTAAAKKRTPGPKACPRAQLPRRDDTPFSLLLHECLILADEHLSLGSAPLSRAHSQIRAHQLVDASDRVTASFSIVAQPLRPCLCLVARSLASPVAQEN</sequence>
<evidence type="ECO:0000313" key="3">
    <source>
        <dbReference type="Proteomes" id="UP000266272"/>
    </source>
</evidence>
<evidence type="ECO:0000256" key="1">
    <source>
        <dbReference type="SAM" id="MobiDB-lite"/>
    </source>
</evidence>
<proteinExistence type="predicted"/>
<accession>A0A395NCF6</accession>
<reference evidence="2 3" key="1">
    <citation type="journal article" date="2018" name="PLoS Pathog.">
        <title>Evolution of structural diversity of trichothecenes, a family of toxins produced by plant pathogenic and entomopathogenic fungi.</title>
        <authorList>
            <person name="Proctor R.H."/>
            <person name="McCormick S.P."/>
            <person name="Kim H.S."/>
            <person name="Cardoza R.E."/>
            <person name="Stanley A.M."/>
            <person name="Lindo L."/>
            <person name="Kelly A."/>
            <person name="Brown D.W."/>
            <person name="Lee T."/>
            <person name="Vaughan M.M."/>
            <person name="Alexander N.J."/>
            <person name="Busman M."/>
            <person name="Gutierrez S."/>
        </authorList>
    </citation>
    <scope>NUCLEOTIDE SEQUENCE [LARGE SCALE GENOMIC DNA]</scope>
    <source>
        <strain evidence="2 3">IBT 40837</strain>
    </source>
</reference>
<organism evidence="2 3">
    <name type="scientific">Trichoderma arundinaceum</name>
    <dbReference type="NCBI Taxonomy" id="490622"/>
    <lineage>
        <taxon>Eukaryota</taxon>
        <taxon>Fungi</taxon>
        <taxon>Dikarya</taxon>
        <taxon>Ascomycota</taxon>
        <taxon>Pezizomycotina</taxon>
        <taxon>Sordariomycetes</taxon>
        <taxon>Hypocreomycetidae</taxon>
        <taxon>Hypocreales</taxon>
        <taxon>Hypocreaceae</taxon>
        <taxon>Trichoderma</taxon>
    </lineage>
</organism>
<gene>
    <name evidence="2" type="ORF">TARUN_8772</name>
</gene>
<comment type="caution">
    <text evidence="2">The sequence shown here is derived from an EMBL/GenBank/DDBJ whole genome shotgun (WGS) entry which is preliminary data.</text>
</comment>
<evidence type="ECO:0000313" key="2">
    <source>
        <dbReference type="EMBL" id="RFU73487.1"/>
    </source>
</evidence>
<name>A0A395NCF6_TRIAR</name>
<dbReference type="Proteomes" id="UP000266272">
    <property type="component" value="Unassembled WGS sequence"/>
</dbReference>
<keyword evidence="3" id="KW-1185">Reference proteome</keyword>